<feature type="region of interest" description="Disordered" evidence="1">
    <location>
        <begin position="1"/>
        <end position="117"/>
    </location>
</feature>
<proteinExistence type="predicted"/>
<protein>
    <submittedName>
        <fullName evidence="2">Uncharacterized protein</fullName>
    </submittedName>
</protein>
<dbReference type="AlphaFoldDB" id="A0A830HU78"/>
<feature type="compositionally biased region" description="Acidic residues" evidence="1">
    <location>
        <begin position="329"/>
        <end position="342"/>
    </location>
</feature>
<feature type="region of interest" description="Disordered" evidence="1">
    <location>
        <begin position="476"/>
        <end position="501"/>
    </location>
</feature>
<keyword evidence="3" id="KW-1185">Reference proteome</keyword>
<feature type="compositionally biased region" description="Basic residues" evidence="1">
    <location>
        <begin position="533"/>
        <end position="542"/>
    </location>
</feature>
<feature type="compositionally biased region" description="Basic and acidic residues" evidence="1">
    <location>
        <begin position="426"/>
        <end position="436"/>
    </location>
</feature>
<dbReference type="Proteomes" id="UP000660262">
    <property type="component" value="Unassembled WGS sequence"/>
</dbReference>
<feature type="region of interest" description="Disordered" evidence="1">
    <location>
        <begin position="519"/>
        <end position="555"/>
    </location>
</feature>
<feature type="region of interest" description="Disordered" evidence="1">
    <location>
        <begin position="707"/>
        <end position="726"/>
    </location>
</feature>
<feature type="region of interest" description="Disordered" evidence="1">
    <location>
        <begin position="149"/>
        <end position="359"/>
    </location>
</feature>
<evidence type="ECO:0000256" key="1">
    <source>
        <dbReference type="SAM" id="MobiDB-lite"/>
    </source>
</evidence>
<feature type="region of interest" description="Disordered" evidence="1">
    <location>
        <begin position="615"/>
        <end position="673"/>
    </location>
</feature>
<sequence>MVATRRQRALQQTEETEQEEQAQSTHGHVPEEPTPVSSVKKPVAFTAGMDDGDEPPAEPTPVSSVKKPVAFTAGMDDGDEPPAEPTPVSSVKKPVAFTAGMDDGDEPPAEPTPVSSVKKPVAFAAGMDDGDEPPAEPTPVSSVKKPVAFTAGMDDGDEPPAEPTLVSSVKKPVAFTAGMDDGDEPPAEPTPVSSVKKPVAFTAGMDDGDEPPAEPTPVSSVKKPVAFTAGMDDGDEPPAEPTPVSSVKKPVAFTAGMDDGDDSAVQEEERPQQHEQTTSSPLEPKDRSEVSPSTSEMNEDDKAMPTTPQATLPPPVEEIEVHSHRVELDPDEDGTYPDEDKDETFSSSIKQFIPRGKQGKTFVERRIEAQVQDRGELSIAPKMSKLEIDRALFIAEKVPRKAPSDKQNHDNIFGDSLERSLTSRMSKLEIAQRDASKNMPRPKSAKPSIFRTSHESTEESLSNVLVVHKSGLEQVVEAAKRDDSRGQKRSPKPKSKADIFGGTFLSSLPTHMSKLEQDVAVAKAASAGDQRSQHTKRPHSAKVQHATEWDGNGMDLTIRKSRLEIEKEQAIAANASAKKRSPRATTRISAVDLGDWGAGLAEVSVRHKSALERMKENAKELPRTPPRTPGAQPGSGAGNSDWGLVRPKSALERMKENTNRMDYSKKKKLSPNSRMMAEWEQHLEPLGSQPIRKTDLEREKEAWQRAAVENAQPNRGRGGNLFRRGL</sequence>
<evidence type="ECO:0000313" key="2">
    <source>
        <dbReference type="EMBL" id="GHP09061.1"/>
    </source>
</evidence>
<evidence type="ECO:0000313" key="3">
    <source>
        <dbReference type="Proteomes" id="UP000660262"/>
    </source>
</evidence>
<name>A0A830HU78_9CHLO</name>
<comment type="caution">
    <text evidence="2">The sequence shown here is derived from an EMBL/GenBank/DDBJ whole genome shotgun (WGS) entry which is preliminary data.</text>
</comment>
<feature type="region of interest" description="Disordered" evidence="1">
    <location>
        <begin position="124"/>
        <end position="143"/>
    </location>
</feature>
<organism evidence="2 3">
    <name type="scientific">Pycnococcus provasolii</name>
    <dbReference type="NCBI Taxonomy" id="41880"/>
    <lineage>
        <taxon>Eukaryota</taxon>
        <taxon>Viridiplantae</taxon>
        <taxon>Chlorophyta</taxon>
        <taxon>Pseudoscourfieldiophyceae</taxon>
        <taxon>Pseudoscourfieldiales</taxon>
        <taxon>Pycnococcaceae</taxon>
        <taxon>Pycnococcus</taxon>
    </lineage>
</organism>
<feature type="compositionally biased region" description="Basic and acidic residues" evidence="1">
    <location>
        <begin position="319"/>
        <end position="328"/>
    </location>
</feature>
<dbReference type="EMBL" id="BNJQ01000023">
    <property type="protein sequence ID" value="GHP09061.1"/>
    <property type="molecule type" value="Genomic_DNA"/>
</dbReference>
<feature type="region of interest" description="Disordered" evidence="1">
    <location>
        <begin position="426"/>
        <end position="462"/>
    </location>
</feature>
<reference evidence="2" key="1">
    <citation type="submission" date="2020-10" db="EMBL/GenBank/DDBJ databases">
        <title>Unveiling of a novel bifunctional photoreceptor, Dualchrome1, isolated from a cosmopolitan green alga.</title>
        <authorList>
            <person name="Suzuki S."/>
            <person name="Kawachi M."/>
        </authorList>
    </citation>
    <scope>NUCLEOTIDE SEQUENCE</scope>
    <source>
        <strain evidence="2">NIES 2893</strain>
    </source>
</reference>
<accession>A0A830HU78</accession>
<gene>
    <name evidence="2" type="ORF">PPROV_000779800</name>
</gene>
<feature type="compositionally biased region" description="Basic and acidic residues" evidence="1">
    <location>
        <begin position="649"/>
        <end position="664"/>
    </location>
</feature>